<dbReference type="OrthoDB" id="3498215at2759"/>
<evidence type="ECO:0000256" key="2">
    <source>
        <dbReference type="SAM" id="MobiDB-lite"/>
    </source>
</evidence>
<dbReference type="OMA" id="VKHRACD"/>
<feature type="compositionally biased region" description="Basic and acidic residues" evidence="2">
    <location>
        <begin position="52"/>
        <end position="62"/>
    </location>
</feature>
<accession>A0A1W2TGV8</accession>
<name>A0A1W2TGV8_ROSNE</name>
<dbReference type="GO" id="GO:0000981">
    <property type="term" value="F:DNA-binding transcription factor activity, RNA polymerase II-specific"/>
    <property type="evidence" value="ECO:0007669"/>
    <property type="project" value="InterPro"/>
</dbReference>
<dbReference type="AlphaFoldDB" id="A0A1W2TGV8"/>
<evidence type="ECO:0000313" key="4">
    <source>
        <dbReference type="Proteomes" id="UP000054516"/>
    </source>
</evidence>
<organism evidence="3">
    <name type="scientific">Rosellinia necatrix</name>
    <name type="common">White root-rot fungus</name>
    <dbReference type="NCBI Taxonomy" id="77044"/>
    <lineage>
        <taxon>Eukaryota</taxon>
        <taxon>Fungi</taxon>
        <taxon>Dikarya</taxon>
        <taxon>Ascomycota</taxon>
        <taxon>Pezizomycotina</taxon>
        <taxon>Sordariomycetes</taxon>
        <taxon>Xylariomycetidae</taxon>
        <taxon>Xylariales</taxon>
        <taxon>Xylariaceae</taxon>
        <taxon>Rosellinia</taxon>
    </lineage>
</organism>
<keyword evidence="4" id="KW-1185">Reference proteome</keyword>
<reference evidence="3" key="1">
    <citation type="submission" date="2016-03" db="EMBL/GenBank/DDBJ databases">
        <title>Draft genome sequence of Rosellinia necatrix.</title>
        <authorList>
            <person name="Kanematsu S."/>
        </authorList>
    </citation>
    <scope>NUCLEOTIDE SEQUENCE [LARGE SCALE GENOMIC DNA]</scope>
    <source>
        <strain evidence="3">W97</strain>
    </source>
</reference>
<dbReference type="CDD" id="cd00067">
    <property type="entry name" value="GAL4"/>
    <property type="match status" value="1"/>
</dbReference>
<dbReference type="EMBL" id="DF977472">
    <property type="protein sequence ID" value="GAP87349.2"/>
    <property type="molecule type" value="Genomic_DNA"/>
</dbReference>
<gene>
    <name evidence="3" type="ORF">SAMD00023353_2700620</name>
</gene>
<feature type="region of interest" description="Disordered" evidence="2">
    <location>
        <begin position="181"/>
        <end position="218"/>
    </location>
</feature>
<feature type="region of interest" description="Disordered" evidence="2">
    <location>
        <begin position="52"/>
        <end position="110"/>
    </location>
</feature>
<keyword evidence="1" id="KW-0539">Nucleus</keyword>
<evidence type="ECO:0000256" key="1">
    <source>
        <dbReference type="ARBA" id="ARBA00023242"/>
    </source>
</evidence>
<protein>
    <submittedName>
        <fullName evidence="3">Putative c6 finger domain-containing protein</fullName>
    </submittedName>
</protein>
<dbReference type="GO" id="GO:0008270">
    <property type="term" value="F:zinc ion binding"/>
    <property type="evidence" value="ECO:0007669"/>
    <property type="project" value="InterPro"/>
</dbReference>
<dbReference type="InterPro" id="IPR036864">
    <property type="entry name" value="Zn2-C6_fun-type_DNA-bd_sf"/>
</dbReference>
<dbReference type="Proteomes" id="UP000054516">
    <property type="component" value="Unassembled WGS sequence"/>
</dbReference>
<proteinExistence type="predicted"/>
<dbReference type="Gene3D" id="4.10.240.10">
    <property type="entry name" value="Zn(2)-C6 fungal-type DNA-binding domain"/>
    <property type="match status" value="1"/>
</dbReference>
<evidence type="ECO:0000313" key="3">
    <source>
        <dbReference type="EMBL" id="GAP87349.2"/>
    </source>
</evidence>
<sequence>MSSGATDPNEAVRKHRACDECRMLELLRRPFETSRLTMAIGIRKLACTKEPDGCSRCRREGTPCRYSPQRPMGRPRKRPREEIDERSASGTPPTKAPMTEQPPDTEDPGMDFINLLLGADFNFDMSTIQPLETTAAETATPVYGQHWDYTRFGEVNFDSPTAEHTTSHSPANIDPALFAARAGLNPPPADQVPALSPPNSNTTSSPQSSSTGSAGATPRVPNCDCTATLYSALACMQKIPSEVEPAIRQARLAAKTAYEVVNCPSCSFRLDPPGHNQLESFEMMRGFQNMMLLGTLIPSIVQAYAQMLAIVDEETNRAVAERRKVVFQLTGLGGIWGRFADEDEDLCGARRNFNYREMEPVMWRLAVRALLKIDVYGISGCRGSEATVADPFHLGLKDIVLLMENKSKARHALLDAMVGAGVWQPPNCVFSSHKPGETPTCQRIISIARSSVEQLYIA</sequence>
<feature type="compositionally biased region" description="Low complexity" evidence="2">
    <location>
        <begin position="197"/>
        <end position="218"/>
    </location>
</feature>
<dbReference type="STRING" id="77044.A0A1W2TGV8"/>
<dbReference type="InterPro" id="IPR001138">
    <property type="entry name" value="Zn2Cys6_DnaBD"/>
</dbReference>